<feature type="region of interest" description="Disordered" evidence="2">
    <location>
        <begin position="57"/>
        <end position="89"/>
    </location>
</feature>
<dbReference type="KEGG" id="mbr:MONBRDRAFT_38719"/>
<evidence type="ECO:0000313" key="3">
    <source>
        <dbReference type="EMBL" id="EDQ85762.1"/>
    </source>
</evidence>
<evidence type="ECO:0000256" key="2">
    <source>
        <dbReference type="SAM" id="MobiDB-lite"/>
    </source>
</evidence>
<keyword evidence="1" id="KW-0175">Coiled coil</keyword>
<dbReference type="InParanoid" id="A9V9Q2"/>
<protein>
    <submittedName>
        <fullName evidence="3">Uncharacterized protein</fullName>
    </submittedName>
</protein>
<dbReference type="Proteomes" id="UP000001357">
    <property type="component" value="Unassembled WGS sequence"/>
</dbReference>
<reference evidence="3 4" key="1">
    <citation type="journal article" date="2008" name="Nature">
        <title>The genome of the choanoflagellate Monosiga brevicollis and the origin of metazoans.</title>
        <authorList>
            <consortium name="JGI Sequencing"/>
            <person name="King N."/>
            <person name="Westbrook M.J."/>
            <person name="Young S.L."/>
            <person name="Kuo A."/>
            <person name="Abedin M."/>
            <person name="Chapman J."/>
            <person name="Fairclough S."/>
            <person name="Hellsten U."/>
            <person name="Isogai Y."/>
            <person name="Letunic I."/>
            <person name="Marr M."/>
            <person name="Pincus D."/>
            <person name="Putnam N."/>
            <person name="Rokas A."/>
            <person name="Wright K.J."/>
            <person name="Zuzow R."/>
            <person name="Dirks W."/>
            <person name="Good M."/>
            <person name="Goodstein D."/>
            <person name="Lemons D."/>
            <person name="Li W."/>
            <person name="Lyons J.B."/>
            <person name="Morris A."/>
            <person name="Nichols S."/>
            <person name="Richter D.J."/>
            <person name="Salamov A."/>
            <person name="Bork P."/>
            <person name="Lim W.A."/>
            <person name="Manning G."/>
            <person name="Miller W.T."/>
            <person name="McGinnis W."/>
            <person name="Shapiro H."/>
            <person name="Tjian R."/>
            <person name="Grigoriev I.V."/>
            <person name="Rokhsar D."/>
        </authorList>
    </citation>
    <scope>NUCLEOTIDE SEQUENCE [LARGE SCALE GENOMIC DNA]</scope>
    <source>
        <strain evidence="4">MX1 / ATCC 50154</strain>
    </source>
</reference>
<keyword evidence="4" id="KW-1185">Reference proteome</keyword>
<dbReference type="EMBL" id="CH991571">
    <property type="protein sequence ID" value="EDQ85762.1"/>
    <property type="molecule type" value="Genomic_DNA"/>
</dbReference>
<evidence type="ECO:0000313" key="4">
    <source>
        <dbReference type="Proteomes" id="UP000001357"/>
    </source>
</evidence>
<evidence type="ECO:0000256" key="1">
    <source>
        <dbReference type="SAM" id="Coils"/>
    </source>
</evidence>
<gene>
    <name evidence="3" type="ORF">MONBRDRAFT_38719</name>
</gene>
<dbReference type="AlphaFoldDB" id="A9V9Q2"/>
<feature type="region of interest" description="Disordered" evidence="2">
    <location>
        <begin position="134"/>
        <end position="153"/>
    </location>
</feature>
<dbReference type="GeneID" id="5894679"/>
<dbReference type="RefSeq" id="XP_001749477.1">
    <property type="nucleotide sequence ID" value="XM_001749425.1"/>
</dbReference>
<proteinExistence type="predicted"/>
<accession>A9V9Q2</accession>
<name>A9V9Q2_MONBE</name>
<feature type="compositionally biased region" description="Polar residues" evidence="2">
    <location>
        <begin position="75"/>
        <end position="86"/>
    </location>
</feature>
<organism evidence="3 4">
    <name type="scientific">Monosiga brevicollis</name>
    <name type="common">Choanoflagellate</name>
    <dbReference type="NCBI Taxonomy" id="81824"/>
    <lineage>
        <taxon>Eukaryota</taxon>
        <taxon>Choanoflagellata</taxon>
        <taxon>Craspedida</taxon>
        <taxon>Salpingoecidae</taxon>
        <taxon>Monosiga</taxon>
    </lineage>
</organism>
<sequence>MGINSLIQEIHQELGLPSSATKVDVLTQAVALLRTRQQLARQLADLQAENSLLRADNVRRRAPADAQAPSERATTDSFQRQVTSSSENDDVDCCHQMGLLTANEVQHRQLRSAAARAQTAARARQYHAFIKAHPPVLPRHPNRHHWDGSSEDVEDNPEQLALALALPPYPDAQFEVKSCRKHNSTGAIEVGDDDDTLWPDIKPWDLYDLSLDLQLHSSLGRDLSRGLRLLEANNALLSITGATFNQLQTLWTDPTSAIWDEYPHLAQLFVQLVERRGSVLRFLDRFRRLNDNSEIWVYCVAYILPERATLSTSLEAQTSTSTCATDAAASTTAFSSSTAFSFFSSSSLTSPTAPLIASTTIVVERPLDNQSFSSIE</sequence>
<feature type="coiled-coil region" evidence="1">
    <location>
        <begin position="29"/>
        <end position="56"/>
    </location>
</feature>